<dbReference type="AlphaFoldDB" id="A0A0D0CQ08"/>
<dbReference type="EMBL" id="KN834772">
    <property type="protein sequence ID" value="KIK61022.1"/>
    <property type="molecule type" value="Genomic_DNA"/>
</dbReference>
<name>A0A0D0CQ08_9AGAR</name>
<proteinExistence type="predicted"/>
<reference evidence="1 2" key="1">
    <citation type="submission" date="2014-04" db="EMBL/GenBank/DDBJ databases">
        <title>Evolutionary Origins and Diversification of the Mycorrhizal Mutualists.</title>
        <authorList>
            <consortium name="DOE Joint Genome Institute"/>
            <consortium name="Mycorrhizal Genomics Consortium"/>
            <person name="Kohler A."/>
            <person name="Kuo A."/>
            <person name="Nagy L.G."/>
            <person name="Floudas D."/>
            <person name="Copeland A."/>
            <person name="Barry K.W."/>
            <person name="Cichocki N."/>
            <person name="Veneault-Fourrey C."/>
            <person name="LaButti K."/>
            <person name="Lindquist E.A."/>
            <person name="Lipzen A."/>
            <person name="Lundell T."/>
            <person name="Morin E."/>
            <person name="Murat C."/>
            <person name="Riley R."/>
            <person name="Ohm R."/>
            <person name="Sun H."/>
            <person name="Tunlid A."/>
            <person name="Henrissat B."/>
            <person name="Grigoriev I.V."/>
            <person name="Hibbett D.S."/>
            <person name="Martin F."/>
        </authorList>
    </citation>
    <scope>NUCLEOTIDE SEQUENCE [LARGE SCALE GENOMIC DNA]</scope>
    <source>
        <strain evidence="1 2">FD-317 M1</strain>
    </source>
</reference>
<gene>
    <name evidence="1" type="ORF">GYMLUDRAFT_586702</name>
</gene>
<organism evidence="1 2">
    <name type="scientific">Collybiopsis luxurians FD-317 M1</name>
    <dbReference type="NCBI Taxonomy" id="944289"/>
    <lineage>
        <taxon>Eukaryota</taxon>
        <taxon>Fungi</taxon>
        <taxon>Dikarya</taxon>
        <taxon>Basidiomycota</taxon>
        <taxon>Agaricomycotina</taxon>
        <taxon>Agaricomycetes</taxon>
        <taxon>Agaricomycetidae</taxon>
        <taxon>Agaricales</taxon>
        <taxon>Marasmiineae</taxon>
        <taxon>Omphalotaceae</taxon>
        <taxon>Collybiopsis</taxon>
        <taxon>Collybiopsis luxurians</taxon>
    </lineage>
</organism>
<keyword evidence="2" id="KW-1185">Reference proteome</keyword>
<sequence>MKILFKFATIFFVICLINVGFVCSIPTRRKIPAWTGKPFASDLTAQDKNVFGKCSPA</sequence>
<dbReference type="Proteomes" id="UP000053593">
    <property type="component" value="Unassembled WGS sequence"/>
</dbReference>
<protein>
    <submittedName>
        <fullName evidence="1">Uncharacterized protein</fullName>
    </submittedName>
</protein>
<evidence type="ECO:0000313" key="2">
    <source>
        <dbReference type="Proteomes" id="UP000053593"/>
    </source>
</evidence>
<evidence type="ECO:0000313" key="1">
    <source>
        <dbReference type="EMBL" id="KIK61022.1"/>
    </source>
</evidence>
<accession>A0A0D0CQ08</accession>
<dbReference type="HOGENOM" id="CLU_2996684_0_0_1"/>